<dbReference type="EMBL" id="FPBL01000015">
    <property type="protein sequence ID" value="SFU80947.1"/>
    <property type="molecule type" value="Genomic_DNA"/>
</dbReference>
<evidence type="ECO:0000313" key="2">
    <source>
        <dbReference type="Proteomes" id="UP000183926"/>
    </source>
</evidence>
<dbReference type="AlphaFoldDB" id="A0A1I7J717"/>
<name>A0A1I7J717_9PROT</name>
<dbReference type="Proteomes" id="UP000183926">
    <property type="component" value="Unassembled WGS sequence"/>
</dbReference>
<reference evidence="1 2" key="1">
    <citation type="submission" date="2016-10" db="EMBL/GenBank/DDBJ databases">
        <authorList>
            <person name="de Groot N.N."/>
        </authorList>
    </citation>
    <scope>NUCLEOTIDE SEQUENCE [LARGE SCALE GENOMIC DNA]</scope>
    <source>
        <strain evidence="1 2">Nm24</strain>
    </source>
</reference>
<accession>A0A1I7J717</accession>
<evidence type="ECO:0000313" key="1">
    <source>
        <dbReference type="EMBL" id="SFU80947.1"/>
    </source>
</evidence>
<protein>
    <submittedName>
        <fullName evidence="1">Uncharacterized protein</fullName>
    </submittedName>
</protein>
<proteinExistence type="predicted"/>
<sequence>MSRVAGKIAMIARRAPQVVVILRNQGAQRDERAIFPQPLWARVVRAVCCVTLVTKGITIRALRALQPTPQNHVRDHVGFVQRLLKEPLKNNCTEIRLRMLSYLCKLCFLADFALSGYHSHSFSEFPLNPTIS</sequence>
<gene>
    <name evidence="1" type="ORF">SAMN05216339_11521</name>
</gene>
<organism evidence="1 2">
    <name type="scientific">Nitrosomonas eutropha</name>
    <dbReference type="NCBI Taxonomy" id="916"/>
    <lineage>
        <taxon>Bacteria</taxon>
        <taxon>Pseudomonadati</taxon>
        <taxon>Pseudomonadota</taxon>
        <taxon>Betaproteobacteria</taxon>
        <taxon>Nitrosomonadales</taxon>
        <taxon>Nitrosomonadaceae</taxon>
        <taxon>Nitrosomonas</taxon>
    </lineage>
</organism>